<evidence type="ECO:0008006" key="4">
    <source>
        <dbReference type="Google" id="ProtNLM"/>
    </source>
</evidence>
<dbReference type="GO" id="GO:0043410">
    <property type="term" value="P:positive regulation of MAPK cascade"/>
    <property type="evidence" value="ECO:0007669"/>
    <property type="project" value="TreeGrafter"/>
</dbReference>
<dbReference type="InterPro" id="IPR020438">
    <property type="entry name" value="IL-11"/>
</dbReference>
<dbReference type="GO" id="GO:0008284">
    <property type="term" value="P:positive regulation of cell population proliferation"/>
    <property type="evidence" value="ECO:0007669"/>
    <property type="project" value="TreeGrafter"/>
</dbReference>
<dbReference type="GO" id="GO:0008083">
    <property type="term" value="F:growth factor activity"/>
    <property type="evidence" value="ECO:0007669"/>
    <property type="project" value="TreeGrafter"/>
</dbReference>
<dbReference type="AlphaFoldDB" id="A0A8T0A471"/>
<dbReference type="PANTHER" id="PTHR16922:SF0">
    <property type="entry name" value="INTERLEUKIN-11"/>
    <property type="match status" value="1"/>
</dbReference>
<organism evidence="2 3">
    <name type="scientific">Silurus meridionalis</name>
    <name type="common">Southern catfish</name>
    <name type="synonym">Silurus soldatovi meridionalis</name>
    <dbReference type="NCBI Taxonomy" id="175797"/>
    <lineage>
        <taxon>Eukaryota</taxon>
        <taxon>Metazoa</taxon>
        <taxon>Chordata</taxon>
        <taxon>Craniata</taxon>
        <taxon>Vertebrata</taxon>
        <taxon>Euteleostomi</taxon>
        <taxon>Actinopterygii</taxon>
        <taxon>Neopterygii</taxon>
        <taxon>Teleostei</taxon>
        <taxon>Ostariophysi</taxon>
        <taxon>Siluriformes</taxon>
        <taxon>Siluridae</taxon>
        <taxon>Silurus</taxon>
    </lineage>
</organism>
<keyword evidence="1" id="KW-0732">Signal</keyword>
<dbReference type="Gene3D" id="1.20.1250.10">
    <property type="match status" value="1"/>
</dbReference>
<dbReference type="InterPro" id="IPR009079">
    <property type="entry name" value="4_helix_cytokine-like_core"/>
</dbReference>
<proteinExistence type="predicted"/>
<accession>A0A8T0A471</accession>
<dbReference type="Pfam" id="PF07400">
    <property type="entry name" value="IL11"/>
    <property type="match status" value="1"/>
</dbReference>
<gene>
    <name evidence="2" type="ORF">HF521_015640</name>
</gene>
<feature type="chain" id="PRO_5035823230" description="Interleukin-11" evidence="1">
    <location>
        <begin position="27"/>
        <end position="215"/>
    </location>
</feature>
<feature type="signal peptide" evidence="1">
    <location>
        <begin position="1"/>
        <end position="26"/>
    </location>
</feature>
<dbReference type="Proteomes" id="UP000606274">
    <property type="component" value="Unassembled WGS sequence"/>
</dbReference>
<evidence type="ECO:0000256" key="1">
    <source>
        <dbReference type="SAM" id="SignalP"/>
    </source>
</evidence>
<name>A0A8T0A471_SILME</name>
<sequence length="215" mass="24632">MKLLSESTSCLLFLFLLVELPVLAMSHPAPGRNHKDVLTMLFQKMRQLNIVVQGVTHHFDNSLPSKHNLTSLPSLHFSRKDLVAEKANSTINQLSSGLHLYKLHFDWLLYWYNQSGLASNQIKEISEEIQSIIMLVQRQTDTPAQNTSLSLPTLTSAWEIYGTSAVIHKKLLVFSDLYIRALWVLKSYAKTEAMRTTEDTCKLNEDRFSTKQQRN</sequence>
<protein>
    <recommendedName>
        <fullName evidence="4">Interleukin-11</fullName>
    </recommendedName>
</protein>
<dbReference type="PANTHER" id="PTHR16922">
    <property type="entry name" value="INTERLEUKIN 11"/>
    <property type="match status" value="1"/>
</dbReference>
<evidence type="ECO:0000313" key="2">
    <source>
        <dbReference type="EMBL" id="KAF7686278.1"/>
    </source>
</evidence>
<dbReference type="SUPFAM" id="SSF47266">
    <property type="entry name" value="4-helical cytokines"/>
    <property type="match status" value="1"/>
</dbReference>
<reference evidence="2" key="1">
    <citation type="submission" date="2020-08" db="EMBL/GenBank/DDBJ databases">
        <title>Chromosome-level assembly of Southern catfish (Silurus meridionalis) provides insights into visual adaptation to the nocturnal and benthic lifestyles.</title>
        <authorList>
            <person name="Zhang Y."/>
            <person name="Wang D."/>
            <person name="Peng Z."/>
        </authorList>
    </citation>
    <scope>NUCLEOTIDE SEQUENCE</scope>
    <source>
        <strain evidence="2">SWU-2019-XX</strain>
        <tissue evidence="2">Muscle</tissue>
    </source>
</reference>
<dbReference type="GO" id="GO:0005737">
    <property type="term" value="C:cytoplasm"/>
    <property type="evidence" value="ECO:0007669"/>
    <property type="project" value="TreeGrafter"/>
</dbReference>
<evidence type="ECO:0000313" key="3">
    <source>
        <dbReference type="Proteomes" id="UP000606274"/>
    </source>
</evidence>
<keyword evidence="3" id="KW-1185">Reference proteome</keyword>
<comment type="caution">
    <text evidence="2">The sequence shown here is derived from an EMBL/GenBank/DDBJ whole genome shotgun (WGS) entry which is preliminary data.</text>
</comment>
<dbReference type="EMBL" id="JABFDY010000029">
    <property type="protein sequence ID" value="KAF7686278.1"/>
    <property type="molecule type" value="Genomic_DNA"/>
</dbReference>
<dbReference type="GO" id="GO:0005125">
    <property type="term" value="F:cytokine activity"/>
    <property type="evidence" value="ECO:0007669"/>
    <property type="project" value="TreeGrafter"/>
</dbReference>